<evidence type="ECO:0000259" key="3">
    <source>
        <dbReference type="PROSITE" id="PS51186"/>
    </source>
</evidence>
<proteinExistence type="predicted"/>
<dbReference type="InterPro" id="IPR016181">
    <property type="entry name" value="Acyl_CoA_acyltransferase"/>
</dbReference>
<dbReference type="Gene3D" id="3.40.630.30">
    <property type="match status" value="1"/>
</dbReference>
<dbReference type="GO" id="GO:0016747">
    <property type="term" value="F:acyltransferase activity, transferring groups other than amino-acyl groups"/>
    <property type="evidence" value="ECO:0007669"/>
    <property type="project" value="InterPro"/>
</dbReference>
<feature type="domain" description="N-acetyltransferase" evidence="3">
    <location>
        <begin position="1"/>
        <end position="145"/>
    </location>
</feature>
<organism evidence="4 5">
    <name type="scientific">Lactobacillus bombicola</name>
    <dbReference type="NCBI Taxonomy" id="1505723"/>
    <lineage>
        <taxon>Bacteria</taxon>
        <taxon>Bacillati</taxon>
        <taxon>Bacillota</taxon>
        <taxon>Bacilli</taxon>
        <taxon>Lactobacillales</taxon>
        <taxon>Lactobacillaceae</taxon>
        <taxon>Lactobacillus</taxon>
    </lineage>
</organism>
<name>A0A1I1T5A9_9LACO</name>
<accession>A0A1I1T5A9</accession>
<sequence>MIRNAKVTDADAIQKLNQAELGYDYAIEKTAANLKKLLSDAKHHLLLVFEDNATKKVVAYLHAELYEEIYFDPMYNILALAVSHSYQQQGIGTKLMGELEKRAISHGINEIRLNSGEQRIKAHQFYEKLGYITNKKQKRFGKKLI</sequence>
<keyword evidence="1" id="KW-0808">Transferase</keyword>
<dbReference type="SUPFAM" id="SSF55729">
    <property type="entry name" value="Acyl-CoA N-acyltransferases (Nat)"/>
    <property type="match status" value="1"/>
</dbReference>
<dbReference type="AlphaFoldDB" id="A0A1I1T5A9"/>
<dbReference type="Pfam" id="PF00583">
    <property type="entry name" value="Acetyltransf_1"/>
    <property type="match status" value="1"/>
</dbReference>
<dbReference type="GO" id="GO:0005840">
    <property type="term" value="C:ribosome"/>
    <property type="evidence" value="ECO:0007669"/>
    <property type="project" value="UniProtKB-KW"/>
</dbReference>
<dbReference type="Proteomes" id="UP000199599">
    <property type="component" value="Unassembled WGS sequence"/>
</dbReference>
<keyword evidence="4" id="KW-0689">Ribosomal protein</keyword>
<keyword evidence="4" id="KW-0687">Ribonucleoprotein</keyword>
<dbReference type="PANTHER" id="PTHR43877:SF1">
    <property type="entry name" value="ACETYLTRANSFERASE"/>
    <property type="match status" value="1"/>
</dbReference>
<evidence type="ECO:0000256" key="2">
    <source>
        <dbReference type="ARBA" id="ARBA00023315"/>
    </source>
</evidence>
<evidence type="ECO:0000313" key="5">
    <source>
        <dbReference type="Proteomes" id="UP000199599"/>
    </source>
</evidence>
<gene>
    <name evidence="4" type="ORF">SAMN04487792_1299</name>
</gene>
<dbReference type="InterPro" id="IPR050832">
    <property type="entry name" value="Bact_Acetyltransf"/>
</dbReference>
<dbReference type="PANTHER" id="PTHR43877">
    <property type="entry name" value="AMINOALKYLPHOSPHONATE N-ACETYLTRANSFERASE-RELATED-RELATED"/>
    <property type="match status" value="1"/>
</dbReference>
<evidence type="ECO:0000256" key="1">
    <source>
        <dbReference type="ARBA" id="ARBA00022679"/>
    </source>
</evidence>
<dbReference type="EMBL" id="FOMN01000007">
    <property type="protein sequence ID" value="SFD53865.1"/>
    <property type="molecule type" value="Genomic_DNA"/>
</dbReference>
<dbReference type="RefSeq" id="WP_090093605.1">
    <property type="nucleotide sequence ID" value="NZ_CBCRVU010000005.1"/>
</dbReference>
<protein>
    <submittedName>
        <fullName evidence="4">Ribosomal protein S18 acetylase RimI</fullName>
    </submittedName>
</protein>
<reference evidence="5" key="1">
    <citation type="submission" date="2016-10" db="EMBL/GenBank/DDBJ databases">
        <authorList>
            <person name="Varghese N."/>
            <person name="Submissions S."/>
        </authorList>
    </citation>
    <scope>NUCLEOTIDE SEQUENCE [LARGE SCALE GENOMIC DNA]</scope>
    <source>
        <strain evidence="5">R-53102</strain>
    </source>
</reference>
<dbReference type="CDD" id="cd04301">
    <property type="entry name" value="NAT_SF"/>
    <property type="match status" value="1"/>
</dbReference>
<dbReference type="InterPro" id="IPR000182">
    <property type="entry name" value="GNAT_dom"/>
</dbReference>
<keyword evidence="2" id="KW-0012">Acyltransferase</keyword>
<dbReference type="STRING" id="1505723.SAMN04487792_1299"/>
<evidence type="ECO:0000313" key="4">
    <source>
        <dbReference type="EMBL" id="SFD53865.1"/>
    </source>
</evidence>
<dbReference type="PROSITE" id="PS51186">
    <property type="entry name" value="GNAT"/>
    <property type="match status" value="1"/>
</dbReference>